<dbReference type="GO" id="GO:0006950">
    <property type="term" value="P:response to stress"/>
    <property type="evidence" value="ECO:0007669"/>
    <property type="project" value="UniProtKB-ARBA"/>
</dbReference>
<dbReference type="AlphaFoldDB" id="A0A2S4WN92"/>
<dbReference type="VEuPathDB" id="FungiDB:PSHT_00361"/>
<reference evidence="3" key="3">
    <citation type="journal article" date="2018" name="Mol. Plant Microbe Interact.">
        <title>Genome sequence resources for the wheat stripe rust pathogen (Puccinia striiformis f. sp. tritici) and the barley stripe rust pathogen (Puccinia striiformis f. sp. hordei).</title>
        <authorList>
            <person name="Xia C."/>
            <person name="Wang M."/>
            <person name="Yin C."/>
            <person name="Cornejo O.E."/>
            <person name="Hulbert S.H."/>
            <person name="Chen X."/>
        </authorList>
    </citation>
    <scope>NUCLEOTIDE SEQUENCE [LARGE SCALE GENOMIC DNA]</scope>
    <source>
        <strain evidence="3">93TX-2</strain>
    </source>
</reference>
<gene>
    <name evidence="2" type="ORF">PSHT_00361</name>
</gene>
<keyword evidence="3" id="KW-1185">Reference proteome</keyword>
<comment type="caution">
    <text evidence="2">The sequence shown here is derived from an EMBL/GenBank/DDBJ whole genome shotgun (WGS) entry which is preliminary data.</text>
</comment>
<evidence type="ECO:0000313" key="2">
    <source>
        <dbReference type="EMBL" id="POW23231.1"/>
    </source>
</evidence>
<organism evidence="2 3">
    <name type="scientific">Puccinia striiformis</name>
    <dbReference type="NCBI Taxonomy" id="27350"/>
    <lineage>
        <taxon>Eukaryota</taxon>
        <taxon>Fungi</taxon>
        <taxon>Dikarya</taxon>
        <taxon>Basidiomycota</taxon>
        <taxon>Pucciniomycotina</taxon>
        <taxon>Pucciniomycetes</taxon>
        <taxon>Pucciniales</taxon>
        <taxon>Pucciniaceae</taxon>
        <taxon>Puccinia</taxon>
    </lineage>
</organism>
<dbReference type="EMBL" id="PKSM01000003">
    <property type="protein sequence ID" value="POW23231.1"/>
    <property type="molecule type" value="Genomic_DNA"/>
</dbReference>
<protein>
    <recommendedName>
        <fullName evidence="1">SprT-like domain-containing protein</fullName>
    </recommendedName>
</protein>
<feature type="domain" description="SprT-like" evidence="1">
    <location>
        <begin position="155"/>
        <end position="213"/>
    </location>
</feature>
<reference evidence="2 3" key="1">
    <citation type="submission" date="2017-12" db="EMBL/GenBank/DDBJ databases">
        <title>Gene loss provides genomic basis for host adaptation in cereal stripe rust fungi.</title>
        <authorList>
            <person name="Xia C."/>
        </authorList>
    </citation>
    <scope>NUCLEOTIDE SEQUENCE [LARGE SCALE GENOMIC DNA]</scope>
    <source>
        <strain evidence="2 3">93TX-2</strain>
    </source>
</reference>
<dbReference type="VEuPathDB" id="FungiDB:PSTT_05653"/>
<sequence>LGGSKSHRKILASNMKKDIQMQRHSVVPKESSKDKLVIGYKKPTGRQSEKKLTAVNHVRGTMSKSPTRTFASNMKNNIKLQQHPVVPKDKLAIWSKRPTSKQPQKKTTSLNPVKGVRHLNLKAGLTRKIQSTKLHHPFSWTSETSWLNSLSSNSTRLLSLTAGQTKCVKAKGGCINDVVVEIQLSGKIINNLYRLQKTLSHELCHVACWVIDNNQLC</sequence>
<reference evidence="3" key="2">
    <citation type="journal article" date="2018" name="BMC Genomics">
        <title>Genomic insights into host adaptation between the wheat stripe rust pathogen (Puccinia striiformis f. sp. tritici) and the barley stripe rust pathogen (Puccinia striiformis f. sp. hordei).</title>
        <authorList>
            <person name="Xia C."/>
            <person name="Wang M."/>
            <person name="Yin C."/>
            <person name="Cornejo O.E."/>
            <person name="Hulbert S.H."/>
            <person name="Chen X."/>
        </authorList>
    </citation>
    <scope>NUCLEOTIDE SEQUENCE [LARGE SCALE GENOMIC DNA]</scope>
    <source>
        <strain evidence="3">93TX-2</strain>
    </source>
</reference>
<proteinExistence type="predicted"/>
<evidence type="ECO:0000259" key="1">
    <source>
        <dbReference type="Pfam" id="PF10263"/>
    </source>
</evidence>
<dbReference type="Proteomes" id="UP000238274">
    <property type="component" value="Unassembled WGS sequence"/>
</dbReference>
<name>A0A2S4WN92_9BASI</name>
<dbReference type="OrthoDB" id="20772at2759"/>
<evidence type="ECO:0000313" key="3">
    <source>
        <dbReference type="Proteomes" id="UP000238274"/>
    </source>
</evidence>
<dbReference type="Pfam" id="PF10263">
    <property type="entry name" value="SprT-like"/>
    <property type="match status" value="1"/>
</dbReference>
<accession>A0A2S4WN92</accession>
<dbReference type="InterPro" id="IPR006640">
    <property type="entry name" value="SprT-like_domain"/>
</dbReference>
<feature type="non-terminal residue" evidence="2">
    <location>
        <position position="1"/>
    </location>
</feature>